<sequence>MEDHQRIHPARDAEAPQKPMALLMPNGSSKSDKGNPAEYPPFHRTIPVMYSKPPKRRSCCFKCFCWTTSLLILLIVIIAIVTAFIYVVFQPEIPKYSVDSMRITQFNLNNDTSLSAVLNVNFTATNPNKKIGIYYEHGSHISMWYTDTQLCQGFLPKFYQSHQNVTVLDVALTGQMQNATDLLHSMQEQQQSGSIPLNLRVKVPVRINLGSLKLMKWKFLVRCNLVVDSLATDNVIKIKSSRCKFRLRL</sequence>
<comment type="caution">
    <text evidence="1">The sequence shown here is derived from an EMBL/GenBank/DDBJ whole genome shotgun (WGS) entry which is preliminary data.</text>
</comment>
<keyword evidence="2" id="KW-1185">Reference proteome</keyword>
<organism evidence="1 2">
    <name type="scientific">Camellia lanceoleosa</name>
    <dbReference type="NCBI Taxonomy" id="1840588"/>
    <lineage>
        <taxon>Eukaryota</taxon>
        <taxon>Viridiplantae</taxon>
        <taxon>Streptophyta</taxon>
        <taxon>Embryophyta</taxon>
        <taxon>Tracheophyta</taxon>
        <taxon>Spermatophyta</taxon>
        <taxon>Magnoliopsida</taxon>
        <taxon>eudicotyledons</taxon>
        <taxon>Gunneridae</taxon>
        <taxon>Pentapetalae</taxon>
        <taxon>asterids</taxon>
        <taxon>Ericales</taxon>
        <taxon>Theaceae</taxon>
        <taxon>Camellia</taxon>
    </lineage>
</organism>
<name>A0ACC0J5F7_9ERIC</name>
<proteinExistence type="predicted"/>
<protein>
    <submittedName>
        <fullName evidence="1">NDR1/HIN1-like protein 6</fullName>
    </submittedName>
</protein>
<evidence type="ECO:0000313" key="1">
    <source>
        <dbReference type="EMBL" id="KAI8032175.1"/>
    </source>
</evidence>
<accession>A0ACC0J5F7</accession>
<evidence type="ECO:0000313" key="2">
    <source>
        <dbReference type="Proteomes" id="UP001060215"/>
    </source>
</evidence>
<gene>
    <name evidence="1" type="ORF">LOK49_LG01G02669</name>
</gene>
<dbReference type="Proteomes" id="UP001060215">
    <property type="component" value="Chromosome 1"/>
</dbReference>
<reference evidence="1 2" key="1">
    <citation type="journal article" date="2022" name="Plant J.">
        <title>Chromosome-level genome of Camellia lanceoleosa provides a valuable resource for understanding genome evolution and self-incompatibility.</title>
        <authorList>
            <person name="Gong W."/>
            <person name="Xiao S."/>
            <person name="Wang L."/>
            <person name="Liao Z."/>
            <person name="Chang Y."/>
            <person name="Mo W."/>
            <person name="Hu G."/>
            <person name="Li W."/>
            <person name="Zhao G."/>
            <person name="Zhu H."/>
            <person name="Hu X."/>
            <person name="Ji K."/>
            <person name="Xiang X."/>
            <person name="Song Q."/>
            <person name="Yuan D."/>
            <person name="Jin S."/>
            <person name="Zhang L."/>
        </authorList>
    </citation>
    <scope>NUCLEOTIDE SEQUENCE [LARGE SCALE GENOMIC DNA]</scope>
    <source>
        <strain evidence="1">SQ_2022a</strain>
    </source>
</reference>
<dbReference type="EMBL" id="CM045758">
    <property type="protein sequence ID" value="KAI8032175.1"/>
    <property type="molecule type" value="Genomic_DNA"/>
</dbReference>